<dbReference type="EMBL" id="LAZR01036156">
    <property type="protein sequence ID" value="KKL25600.1"/>
    <property type="molecule type" value="Genomic_DNA"/>
</dbReference>
<dbReference type="SUPFAM" id="SSF46785">
    <property type="entry name" value="Winged helix' DNA-binding domain"/>
    <property type="match status" value="1"/>
</dbReference>
<gene>
    <name evidence="1" type="ORF">LCGC14_2403690</name>
</gene>
<dbReference type="AlphaFoldDB" id="A0A0F9BUJ4"/>
<organism evidence="1">
    <name type="scientific">marine sediment metagenome</name>
    <dbReference type="NCBI Taxonomy" id="412755"/>
    <lineage>
        <taxon>unclassified sequences</taxon>
        <taxon>metagenomes</taxon>
        <taxon>ecological metagenomes</taxon>
    </lineage>
</organism>
<dbReference type="InterPro" id="IPR036388">
    <property type="entry name" value="WH-like_DNA-bd_sf"/>
</dbReference>
<dbReference type="Pfam" id="PF13730">
    <property type="entry name" value="HTH_36"/>
    <property type="match status" value="1"/>
</dbReference>
<reference evidence="1" key="1">
    <citation type="journal article" date="2015" name="Nature">
        <title>Complex archaea that bridge the gap between prokaryotes and eukaryotes.</title>
        <authorList>
            <person name="Spang A."/>
            <person name="Saw J.H."/>
            <person name="Jorgensen S.L."/>
            <person name="Zaremba-Niedzwiedzka K."/>
            <person name="Martijn J."/>
            <person name="Lind A.E."/>
            <person name="van Eijk R."/>
            <person name="Schleper C."/>
            <person name="Guy L."/>
            <person name="Ettema T.J."/>
        </authorList>
    </citation>
    <scope>NUCLEOTIDE SEQUENCE</scope>
</reference>
<proteinExistence type="predicted"/>
<sequence>MNKCPVYLIDVMHCTAISHGARVLWWELRTQWTGGSVNECFPPQHKLAEILGTSRSSITRWSQELADVGLLKVVRQQRGNMYVLVDETTGILDLPVDVVERSNAVE</sequence>
<dbReference type="InterPro" id="IPR036390">
    <property type="entry name" value="WH_DNA-bd_sf"/>
</dbReference>
<evidence type="ECO:0000313" key="1">
    <source>
        <dbReference type="EMBL" id="KKL25600.1"/>
    </source>
</evidence>
<name>A0A0F9BUJ4_9ZZZZ</name>
<evidence type="ECO:0008006" key="2">
    <source>
        <dbReference type="Google" id="ProtNLM"/>
    </source>
</evidence>
<dbReference type="Gene3D" id="1.10.10.10">
    <property type="entry name" value="Winged helix-like DNA-binding domain superfamily/Winged helix DNA-binding domain"/>
    <property type="match status" value="1"/>
</dbReference>
<protein>
    <recommendedName>
        <fullName evidence="2">HTH crp-type domain-containing protein</fullName>
    </recommendedName>
</protein>
<comment type="caution">
    <text evidence="1">The sequence shown here is derived from an EMBL/GenBank/DDBJ whole genome shotgun (WGS) entry which is preliminary data.</text>
</comment>
<accession>A0A0F9BUJ4</accession>